<dbReference type="PRINTS" id="PR00987">
    <property type="entry name" value="TRNASYNTHGLU"/>
</dbReference>
<sequence length="571" mass="64924">MDDIKIIAEKLFPNIKLTIADLEKKYPLRNLPSDTPVTRVAPSPTGFMHIGGIFAALISERFAHQNKQNKGVFYLRIEDTDKKREVEGAVEMIINSLLQYGIKIDEGEVEIEKEIGNYGPYRQSQRKEIYQAVAKYMIEQGIAYPCFCSVEELERVAKAQGIKKVRPGYYGEWAQCRNFSTKEVNRLIGKAQPFAIRFRSAGNFLNKITVQDLIKGEKNLPENDLDVVLLKSDGLPTYHFAHVVDDHFMRTTHILRGDEWFSSLPLHLQIFAALGWSAPLFGHISPIQKTDGVSRRKLSKRKDPEANIEYYEKDGYPQEAIIEYLLNLANSDFEDWRKVNSEADNRQFVLRLEKINQSGALFDLVKLQDISKNLIAKMSAPDAAKASLASLSSSGSSSPSSSMSSSSIDSELAKEMAKDNNYLEKIFNIERGGAHQRKDIAKWSDLRSEIGYFYDVIFEKTELVWPKLLPRIGPAEVKAVLDKFLEFYNEKDSQEEWFGKLKNIAVDLGYAADLKTFKQAPDKYKGYVADVAKVLRVFLTGKTETPNLYEIMRVMGDKIVISRLKKALKKL</sequence>
<evidence type="ECO:0000256" key="6">
    <source>
        <dbReference type="ARBA" id="ARBA00023146"/>
    </source>
</evidence>
<comment type="subunit">
    <text evidence="7">Monomer.</text>
</comment>
<dbReference type="GO" id="GO:0005829">
    <property type="term" value="C:cytosol"/>
    <property type="evidence" value="ECO:0007669"/>
    <property type="project" value="TreeGrafter"/>
</dbReference>
<comment type="caution">
    <text evidence="7">Lacks conserved residue(s) required for the propagation of feature annotation.</text>
</comment>
<reference evidence="12" key="1">
    <citation type="submission" date="2017-09" db="EMBL/GenBank/DDBJ databases">
        <title>Depth-based differentiation of microbial function through sediment-hosted aquifers and enrichment of novel symbionts in the deep terrestrial subsurface.</title>
        <authorList>
            <person name="Probst A.J."/>
            <person name="Ladd B."/>
            <person name="Jarett J.K."/>
            <person name="Geller-Mcgrath D.E."/>
            <person name="Sieber C.M.K."/>
            <person name="Emerson J.B."/>
            <person name="Anantharaman K."/>
            <person name="Thomas B.C."/>
            <person name="Malmstrom R."/>
            <person name="Stieglmeier M."/>
            <person name="Klingl A."/>
            <person name="Woyke T."/>
            <person name="Ryan C.M."/>
            <person name="Banfield J.F."/>
        </authorList>
    </citation>
    <scope>NUCLEOTIDE SEQUENCE [LARGE SCALE GENOMIC DNA]</scope>
</reference>
<dbReference type="PROSITE" id="PS00178">
    <property type="entry name" value="AA_TRNA_LIGASE_I"/>
    <property type="match status" value="1"/>
</dbReference>
<feature type="domain" description="Glutamyl/glutaminyl-tRNA synthetase class Ib catalytic" evidence="9">
    <location>
        <begin position="37"/>
        <end position="341"/>
    </location>
</feature>
<dbReference type="InterPro" id="IPR020058">
    <property type="entry name" value="Glu/Gln-tRNA-synth_Ib_cat-dom"/>
</dbReference>
<dbReference type="InterPro" id="IPR049940">
    <property type="entry name" value="GluQ/Sye"/>
</dbReference>
<organism evidence="11 12">
    <name type="scientific">bacterium (Candidatus Gribaldobacteria) CG08_land_8_20_14_0_20_39_15</name>
    <dbReference type="NCBI Taxonomy" id="2014273"/>
    <lineage>
        <taxon>Bacteria</taxon>
        <taxon>Candidatus Gribaldobacteria</taxon>
    </lineage>
</organism>
<evidence type="ECO:0000256" key="2">
    <source>
        <dbReference type="ARBA" id="ARBA00022598"/>
    </source>
</evidence>
<gene>
    <name evidence="7" type="primary">gltX</name>
    <name evidence="11" type="ORF">COT20_01305</name>
</gene>
<dbReference type="SUPFAM" id="SSF52374">
    <property type="entry name" value="Nucleotidylyl transferase"/>
    <property type="match status" value="1"/>
</dbReference>
<name>A0A2M6XUJ8_9BACT</name>
<dbReference type="InterPro" id="IPR008925">
    <property type="entry name" value="aa_tRNA-synth_I_cd-bd_sf"/>
</dbReference>
<keyword evidence="4 7" id="KW-0067">ATP-binding</keyword>
<evidence type="ECO:0000259" key="9">
    <source>
        <dbReference type="Pfam" id="PF00749"/>
    </source>
</evidence>
<proteinExistence type="inferred from homology"/>
<dbReference type="GO" id="GO:0004818">
    <property type="term" value="F:glutamate-tRNA ligase activity"/>
    <property type="evidence" value="ECO:0007669"/>
    <property type="project" value="UniProtKB-UniRule"/>
</dbReference>
<dbReference type="InterPro" id="IPR000924">
    <property type="entry name" value="Glu/Gln-tRNA-synth"/>
</dbReference>
<feature type="domain" description="Aminoacyl-tRNA synthetase class I anticodon-binding" evidence="10">
    <location>
        <begin position="525"/>
        <end position="568"/>
    </location>
</feature>
<evidence type="ECO:0000313" key="12">
    <source>
        <dbReference type="Proteomes" id="UP000229784"/>
    </source>
</evidence>
<protein>
    <recommendedName>
        <fullName evidence="7">Glutamate--tRNA ligase</fullName>
        <ecNumber evidence="7">6.1.1.17</ecNumber>
    </recommendedName>
    <alternativeName>
        <fullName evidence="7">Glutamyl-tRNA synthetase</fullName>
        <shortName evidence="7">GluRS</shortName>
    </alternativeName>
</protein>
<feature type="binding site" evidence="7">
    <location>
        <position position="300"/>
    </location>
    <ligand>
        <name>ATP</name>
        <dbReference type="ChEBI" id="CHEBI:30616"/>
    </ligand>
</feature>
<dbReference type="InterPro" id="IPR020751">
    <property type="entry name" value="aa-tRNA-synth_I_codon-bd_sub2"/>
</dbReference>
<dbReference type="GO" id="GO:0000049">
    <property type="term" value="F:tRNA binding"/>
    <property type="evidence" value="ECO:0007669"/>
    <property type="project" value="InterPro"/>
</dbReference>
<evidence type="ECO:0000256" key="4">
    <source>
        <dbReference type="ARBA" id="ARBA00022840"/>
    </source>
</evidence>
<dbReference type="EMBL" id="PEXQ01000033">
    <property type="protein sequence ID" value="PIU15739.1"/>
    <property type="molecule type" value="Genomic_DNA"/>
</dbReference>
<dbReference type="InterPro" id="IPR004527">
    <property type="entry name" value="Glu-tRNA-ligase_bac/mito"/>
</dbReference>
<evidence type="ECO:0000256" key="1">
    <source>
        <dbReference type="ARBA" id="ARBA00007894"/>
    </source>
</evidence>
<comment type="function">
    <text evidence="7">Catalyzes the attachment of glutamate to tRNA(Glu) in a two-step reaction: glutamate is first activated by ATP to form Glu-AMP and then transferred to the acceptor end of tRNA(Glu).</text>
</comment>
<feature type="region of interest" description="Disordered" evidence="8">
    <location>
        <begin position="390"/>
        <end position="410"/>
    </location>
</feature>
<keyword evidence="6 7" id="KW-0030">Aminoacyl-tRNA synthetase</keyword>
<dbReference type="Gene3D" id="3.40.50.620">
    <property type="entry name" value="HUPs"/>
    <property type="match status" value="1"/>
</dbReference>
<evidence type="ECO:0000256" key="8">
    <source>
        <dbReference type="SAM" id="MobiDB-lite"/>
    </source>
</evidence>
<accession>A0A2M6XUJ8</accession>
<dbReference type="NCBIfam" id="TIGR00464">
    <property type="entry name" value="gltX_bact"/>
    <property type="match status" value="1"/>
</dbReference>
<comment type="similarity">
    <text evidence="1 7">Belongs to the class-I aminoacyl-tRNA synthetase family. Glutamate--tRNA ligase type 1 subfamily.</text>
</comment>
<dbReference type="AlphaFoldDB" id="A0A2M6XUJ8"/>
<evidence type="ECO:0000256" key="5">
    <source>
        <dbReference type="ARBA" id="ARBA00022917"/>
    </source>
</evidence>
<dbReference type="PANTHER" id="PTHR43311">
    <property type="entry name" value="GLUTAMATE--TRNA LIGASE"/>
    <property type="match status" value="1"/>
</dbReference>
<dbReference type="InterPro" id="IPR045462">
    <property type="entry name" value="aa-tRNA-synth_I_cd-bd"/>
</dbReference>
<dbReference type="InterPro" id="IPR001412">
    <property type="entry name" value="aa-tRNA-synth_I_CS"/>
</dbReference>
<comment type="catalytic activity">
    <reaction evidence="7">
        <text>tRNA(Glu) + L-glutamate + ATP = L-glutamyl-tRNA(Glu) + AMP + diphosphate</text>
        <dbReference type="Rhea" id="RHEA:23540"/>
        <dbReference type="Rhea" id="RHEA-COMP:9663"/>
        <dbReference type="Rhea" id="RHEA-COMP:9680"/>
        <dbReference type="ChEBI" id="CHEBI:29985"/>
        <dbReference type="ChEBI" id="CHEBI:30616"/>
        <dbReference type="ChEBI" id="CHEBI:33019"/>
        <dbReference type="ChEBI" id="CHEBI:78442"/>
        <dbReference type="ChEBI" id="CHEBI:78520"/>
        <dbReference type="ChEBI" id="CHEBI:456215"/>
        <dbReference type="EC" id="6.1.1.17"/>
    </reaction>
</comment>
<dbReference type="Gene3D" id="1.10.10.350">
    <property type="match status" value="1"/>
</dbReference>
<feature type="short sequence motif" description="'KMSKS' region" evidence="7">
    <location>
        <begin position="297"/>
        <end position="301"/>
    </location>
</feature>
<dbReference type="PANTHER" id="PTHR43311:SF2">
    <property type="entry name" value="GLUTAMATE--TRNA LIGASE, MITOCHONDRIAL-RELATED"/>
    <property type="match status" value="1"/>
</dbReference>
<evidence type="ECO:0000259" key="10">
    <source>
        <dbReference type="Pfam" id="PF19269"/>
    </source>
</evidence>
<comment type="caution">
    <text evidence="11">The sequence shown here is derived from an EMBL/GenBank/DDBJ whole genome shotgun (WGS) entry which is preliminary data.</text>
</comment>
<dbReference type="GO" id="GO:0005524">
    <property type="term" value="F:ATP binding"/>
    <property type="evidence" value="ECO:0007669"/>
    <property type="project" value="UniProtKB-UniRule"/>
</dbReference>
<keyword evidence="3 7" id="KW-0547">Nucleotide-binding</keyword>
<keyword evidence="2 7" id="KW-0436">Ligase</keyword>
<comment type="subcellular location">
    <subcellularLocation>
        <location evidence="7">Cytoplasm</location>
    </subcellularLocation>
</comment>
<keyword evidence="5 7" id="KW-0648">Protein biosynthesis</keyword>
<feature type="short sequence motif" description="'HIGH' region" evidence="7">
    <location>
        <begin position="42"/>
        <end position="52"/>
    </location>
</feature>
<dbReference type="EC" id="6.1.1.17" evidence="7"/>
<dbReference type="Pfam" id="PF19269">
    <property type="entry name" value="Anticodon_2"/>
    <property type="match status" value="1"/>
</dbReference>
<dbReference type="InterPro" id="IPR014729">
    <property type="entry name" value="Rossmann-like_a/b/a_fold"/>
</dbReference>
<evidence type="ECO:0000256" key="3">
    <source>
        <dbReference type="ARBA" id="ARBA00022741"/>
    </source>
</evidence>
<dbReference type="Proteomes" id="UP000229784">
    <property type="component" value="Unassembled WGS sequence"/>
</dbReference>
<dbReference type="HAMAP" id="MF_00022">
    <property type="entry name" value="Glu_tRNA_synth_type1"/>
    <property type="match status" value="1"/>
</dbReference>
<evidence type="ECO:0000256" key="7">
    <source>
        <dbReference type="HAMAP-Rule" id="MF_00022"/>
    </source>
</evidence>
<keyword evidence="7" id="KW-0963">Cytoplasm</keyword>
<evidence type="ECO:0000313" key="11">
    <source>
        <dbReference type="EMBL" id="PIU15739.1"/>
    </source>
</evidence>
<dbReference type="Pfam" id="PF00749">
    <property type="entry name" value="tRNA-synt_1c"/>
    <property type="match status" value="1"/>
</dbReference>
<dbReference type="GO" id="GO:0006424">
    <property type="term" value="P:glutamyl-tRNA aminoacylation"/>
    <property type="evidence" value="ECO:0007669"/>
    <property type="project" value="UniProtKB-UniRule"/>
</dbReference>
<dbReference type="SUPFAM" id="SSF48163">
    <property type="entry name" value="An anticodon-binding domain of class I aminoacyl-tRNA synthetases"/>
    <property type="match status" value="1"/>
</dbReference>